<name>A0A7I4BIX7_PHYPA</name>
<dbReference type="Gramene" id="Pp3c19_14120V3.2">
    <property type="protein sequence ID" value="Pp3c19_14120V3.2"/>
    <property type="gene ID" value="Pp3c19_14120"/>
</dbReference>
<evidence type="ECO:0000256" key="2">
    <source>
        <dbReference type="ARBA" id="ARBA00022840"/>
    </source>
</evidence>
<protein>
    <recommendedName>
        <fullName evidence="3">Protein kinase domain-containing protein</fullName>
    </recommendedName>
</protein>
<dbReference type="InterPro" id="IPR011009">
    <property type="entry name" value="Kinase-like_dom_sf"/>
</dbReference>
<dbReference type="Gene3D" id="1.10.510.10">
    <property type="entry name" value="Transferase(Phosphotransferase) domain 1"/>
    <property type="match status" value="1"/>
</dbReference>
<dbReference type="GO" id="GO:0004672">
    <property type="term" value="F:protein kinase activity"/>
    <property type="evidence" value="ECO:0007669"/>
    <property type="project" value="InterPro"/>
</dbReference>
<reference evidence="4 5" key="1">
    <citation type="journal article" date="2008" name="Science">
        <title>The Physcomitrella genome reveals evolutionary insights into the conquest of land by plants.</title>
        <authorList>
            <person name="Rensing S."/>
            <person name="Lang D."/>
            <person name="Zimmer A."/>
            <person name="Terry A."/>
            <person name="Salamov A."/>
            <person name="Shapiro H."/>
            <person name="Nishiyama T."/>
            <person name="Perroud P.-F."/>
            <person name="Lindquist E."/>
            <person name="Kamisugi Y."/>
            <person name="Tanahashi T."/>
            <person name="Sakakibara K."/>
            <person name="Fujita T."/>
            <person name="Oishi K."/>
            <person name="Shin-I T."/>
            <person name="Kuroki Y."/>
            <person name="Toyoda A."/>
            <person name="Suzuki Y."/>
            <person name="Hashimoto A."/>
            <person name="Yamaguchi K."/>
            <person name="Sugano A."/>
            <person name="Kohara Y."/>
            <person name="Fujiyama A."/>
            <person name="Anterola A."/>
            <person name="Aoki S."/>
            <person name="Ashton N."/>
            <person name="Barbazuk W.B."/>
            <person name="Barker E."/>
            <person name="Bennetzen J."/>
            <person name="Bezanilla M."/>
            <person name="Blankenship R."/>
            <person name="Cho S.H."/>
            <person name="Dutcher S."/>
            <person name="Estelle M."/>
            <person name="Fawcett J.A."/>
            <person name="Gundlach H."/>
            <person name="Hanada K."/>
            <person name="Heyl A."/>
            <person name="Hicks K.A."/>
            <person name="Hugh J."/>
            <person name="Lohr M."/>
            <person name="Mayer K."/>
            <person name="Melkozernov A."/>
            <person name="Murata T."/>
            <person name="Nelson D."/>
            <person name="Pils B."/>
            <person name="Prigge M."/>
            <person name="Reiss B."/>
            <person name="Renner T."/>
            <person name="Rombauts S."/>
            <person name="Rushton P."/>
            <person name="Sanderfoot A."/>
            <person name="Schween G."/>
            <person name="Shiu S.-H."/>
            <person name="Stueber K."/>
            <person name="Theodoulou F.L."/>
            <person name="Tu H."/>
            <person name="Van de Peer Y."/>
            <person name="Verrier P.J."/>
            <person name="Waters E."/>
            <person name="Wood A."/>
            <person name="Yang L."/>
            <person name="Cove D."/>
            <person name="Cuming A."/>
            <person name="Hasebe M."/>
            <person name="Lucas S."/>
            <person name="Mishler D.B."/>
            <person name="Reski R."/>
            <person name="Grigoriev I."/>
            <person name="Quatrano R.S."/>
            <person name="Boore J.L."/>
        </authorList>
    </citation>
    <scope>NUCLEOTIDE SEQUENCE [LARGE SCALE GENOMIC DNA]</scope>
    <source>
        <strain evidence="4 5">cv. Gransden 2004</strain>
    </source>
</reference>
<keyword evidence="1" id="KW-0547">Nucleotide-binding</keyword>
<dbReference type="AlphaFoldDB" id="A0A7I4BIX7"/>
<organism evidence="4 5">
    <name type="scientific">Physcomitrium patens</name>
    <name type="common">Spreading-leaved earth moss</name>
    <name type="synonym">Physcomitrella patens</name>
    <dbReference type="NCBI Taxonomy" id="3218"/>
    <lineage>
        <taxon>Eukaryota</taxon>
        <taxon>Viridiplantae</taxon>
        <taxon>Streptophyta</taxon>
        <taxon>Embryophyta</taxon>
        <taxon>Bryophyta</taxon>
        <taxon>Bryophytina</taxon>
        <taxon>Bryopsida</taxon>
        <taxon>Funariidae</taxon>
        <taxon>Funariales</taxon>
        <taxon>Funariaceae</taxon>
        <taxon>Physcomitrium</taxon>
    </lineage>
</organism>
<sequence>MDQSSSDEEAEPNVVVVPTHGGQYVKFTKEGFDFEVSSRYTPPIQLLGCGACGPVCSMIDSITGEKVAVKKFVNGVNDPDYAKRTIREIKLLRLMNHENNCSVSIRIRTIDNPNRFLCSAKAQARMTRYILSRILRGLKYIHSEKVFHRGSKPANILVNFD</sequence>
<keyword evidence="5" id="KW-1185">Reference proteome</keyword>
<dbReference type="InterPro" id="IPR050117">
    <property type="entry name" value="MAPK"/>
</dbReference>
<reference evidence="4" key="3">
    <citation type="submission" date="2020-12" db="UniProtKB">
        <authorList>
            <consortium name="EnsemblPlants"/>
        </authorList>
    </citation>
    <scope>IDENTIFICATION</scope>
</reference>
<reference evidence="4 5" key="2">
    <citation type="journal article" date="2018" name="Plant J.">
        <title>The Physcomitrella patens chromosome-scale assembly reveals moss genome structure and evolution.</title>
        <authorList>
            <person name="Lang D."/>
            <person name="Ullrich K.K."/>
            <person name="Murat F."/>
            <person name="Fuchs J."/>
            <person name="Jenkins J."/>
            <person name="Haas F.B."/>
            <person name="Piednoel M."/>
            <person name="Gundlach H."/>
            <person name="Van Bel M."/>
            <person name="Meyberg R."/>
            <person name="Vives C."/>
            <person name="Morata J."/>
            <person name="Symeonidi A."/>
            <person name="Hiss M."/>
            <person name="Muchero W."/>
            <person name="Kamisugi Y."/>
            <person name="Saleh O."/>
            <person name="Blanc G."/>
            <person name="Decker E.L."/>
            <person name="van Gessel N."/>
            <person name="Grimwood J."/>
            <person name="Hayes R.D."/>
            <person name="Graham S.W."/>
            <person name="Gunter L.E."/>
            <person name="McDaniel S.F."/>
            <person name="Hoernstein S.N.W."/>
            <person name="Larsson A."/>
            <person name="Li F.W."/>
            <person name="Perroud P.F."/>
            <person name="Phillips J."/>
            <person name="Ranjan P."/>
            <person name="Rokshar D.S."/>
            <person name="Rothfels C.J."/>
            <person name="Schneider L."/>
            <person name="Shu S."/>
            <person name="Stevenson D.W."/>
            <person name="Thummler F."/>
            <person name="Tillich M."/>
            <person name="Villarreal Aguilar J.C."/>
            <person name="Widiez T."/>
            <person name="Wong G.K."/>
            <person name="Wymore A."/>
            <person name="Zhang Y."/>
            <person name="Zimmer A.D."/>
            <person name="Quatrano R.S."/>
            <person name="Mayer K.F.X."/>
            <person name="Goodstein D."/>
            <person name="Casacuberta J.M."/>
            <person name="Vandepoele K."/>
            <person name="Reski R."/>
            <person name="Cuming A.C."/>
            <person name="Tuskan G.A."/>
            <person name="Maumus F."/>
            <person name="Salse J."/>
            <person name="Schmutz J."/>
            <person name="Rensing S.A."/>
        </authorList>
    </citation>
    <scope>NUCLEOTIDE SEQUENCE [LARGE SCALE GENOMIC DNA]</scope>
    <source>
        <strain evidence="4 5">cv. Gransden 2004</strain>
    </source>
</reference>
<dbReference type="InterPro" id="IPR000719">
    <property type="entry name" value="Prot_kinase_dom"/>
</dbReference>
<proteinExistence type="predicted"/>
<accession>A0A7I4BIX7</accession>
<dbReference type="InParanoid" id="A0A7I4BIX7"/>
<evidence type="ECO:0000259" key="3">
    <source>
        <dbReference type="PROSITE" id="PS50011"/>
    </source>
</evidence>
<evidence type="ECO:0000256" key="1">
    <source>
        <dbReference type="ARBA" id="ARBA00022741"/>
    </source>
</evidence>
<feature type="domain" description="Protein kinase" evidence="3">
    <location>
        <begin position="41"/>
        <end position="161"/>
    </location>
</feature>
<dbReference type="Gene3D" id="3.30.200.20">
    <property type="entry name" value="Phosphorylase Kinase, domain 1"/>
    <property type="match status" value="1"/>
</dbReference>
<keyword evidence="2" id="KW-0067">ATP-binding</keyword>
<dbReference type="Proteomes" id="UP000006727">
    <property type="component" value="Chromosome 19"/>
</dbReference>
<evidence type="ECO:0000313" key="5">
    <source>
        <dbReference type="Proteomes" id="UP000006727"/>
    </source>
</evidence>
<dbReference type="EnsemblPlants" id="Pp3c19_14120V3.2">
    <property type="protein sequence ID" value="Pp3c19_14120V3.2"/>
    <property type="gene ID" value="Pp3c19_14120"/>
</dbReference>
<evidence type="ECO:0000313" key="4">
    <source>
        <dbReference type="EnsemblPlants" id="Pp3c19_14120V3.2"/>
    </source>
</evidence>
<dbReference type="GO" id="GO:0005524">
    <property type="term" value="F:ATP binding"/>
    <property type="evidence" value="ECO:0007669"/>
    <property type="project" value="UniProtKB-KW"/>
</dbReference>
<gene>
    <name evidence="4" type="primary">LOC112295919</name>
</gene>
<dbReference type="EMBL" id="ABEU02000019">
    <property type="status" value="NOT_ANNOTATED_CDS"/>
    <property type="molecule type" value="Genomic_DNA"/>
</dbReference>
<dbReference type="PANTHER" id="PTHR24055">
    <property type="entry name" value="MITOGEN-ACTIVATED PROTEIN KINASE"/>
    <property type="match status" value="1"/>
</dbReference>
<dbReference type="SUPFAM" id="SSF56112">
    <property type="entry name" value="Protein kinase-like (PK-like)"/>
    <property type="match status" value="1"/>
</dbReference>
<dbReference type="PROSITE" id="PS50011">
    <property type="entry name" value="PROTEIN_KINASE_DOM"/>
    <property type="match status" value="1"/>
</dbReference>
<dbReference type="Pfam" id="PF00069">
    <property type="entry name" value="Pkinase"/>
    <property type="match status" value="1"/>
</dbReference>